<evidence type="ECO:0000313" key="9">
    <source>
        <dbReference type="Proteomes" id="UP000680020"/>
    </source>
</evidence>
<dbReference type="CDD" id="cd06782">
    <property type="entry name" value="cpPDZ_CPP-like"/>
    <property type="match status" value="1"/>
</dbReference>
<dbReference type="FunFam" id="2.30.42.10:FF:000063">
    <property type="entry name" value="Peptidase, S41 family"/>
    <property type="match status" value="1"/>
</dbReference>
<evidence type="ECO:0000256" key="1">
    <source>
        <dbReference type="ARBA" id="ARBA00009179"/>
    </source>
</evidence>
<dbReference type="Pfam" id="PF03572">
    <property type="entry name" value="Peptidase_S41"/>
    <property type="match status" value="1"/>
</dbReference>
<dbReference type="SUPFAM" id="SSF50156">
    <property type="entry name" value="PDZ domain-like"/>
    <property type="match status" value="1"/>
</dbReference>
<evidence type="ECO:0000256" key="5">
    <source>
        <dbReference type="RuleBase" id="RU004404"/>
    </source>
</evidence>
<dbReference type="InterPro" id="IPR004447">
    <property type="entry name" value="Peptidase_S41A"/>
</dbReference>
<protein>
    <submittedName>
        <fullName evidence="8">S41 family peptidase</fullName>
    </submittedName>
</protein>
<keyword evidence="6" id="KW-0175">Coiled coil</keyword>
<evidence type="ECO:0000313" key="8">
    <source>
        <dbReference type="EMBL" id="MBS7823840.1"/>
    </source>
</evidence>
<dbReference type="Gene3D" id="3.30.750.44">
    <property type="match status" value="1"/>
</dbReference>
<name>A0AB35BUG7_9GAMM</name>
<evidence type="ECO:0000256" key="4">
    <source>
        <dbReference type="ARBA" id="ARBA00022825"/>
    </source>
</evidence>
<dbReference type="AlphaFoldDB" id="A0AB35BUG7"/>
<dbReference type="SMART" id="SM00228">
    <property type="entry name" value="PDZ"/>
    <property type="match status" value="1"/>
</dbReference>
<dbReference type="CDD" id="cd07560">
    <property type="entry name" value="Peptidase_S41_CPP"/>
    <property type="match status" value="1"/>
</dbReference>
<reference evidence="8" key="1">
    <citation type="submission" date="2021-03" db="EMBL/GenBank/DDBJ databases">
        <title>Identification and antibiotic profiling of Wohlfahrtiimonas chitiniclastica, an underestimated human pathogen.</title>
        <authorList>
            <person name="Kopf A."/>
            <person name="Bunk B."/>
            <person name="Coldewey S."/>
            <person name="Gunzer F."/>
            <person name="Riedel T."/>
            <person name="Schroettner P."/>
        </authorList>
    </citation>
    <scope>NUCLEOTIDE SEQUENCE</scope>
    <source>
        <strain evidence="8">DSM 100917</strain>
    </source>
</reference>
<dbReference type="PANTHER" id="PTHR32060">
    <property type="entry name" value="TAIL-SPECIFIC PROTEASE"/>
    <property type="match status" value="1"/>
</dbReference>
<evidence type="ECO:0000259" key="7">
    <source>
        <dbReference type="PROSITE" id="PS50106"/>
    </source>
</evidence>
<dbReference type="GO" id="GO:0006508">
    <property type="term" value="P:proteolysis"/>
    <property type="evidence" value="ECO:0007669"/>
    <property type="project" value="UniProtKB-KW"/>
</dbReference>
<dbReference type="Gene3D" id="2.30.42.10">
    <property type="match status" value="1"/>
</dbReference>
<dbReference type="InterPro" id="IPR005151">
    <property type="entry name" value="Tail-specific_protease"/>
</dbReference>
<dbReference type="PROSITE" id="PS50106">
    <property type="entry name" value="PDZ"/>
    <property type="match status" value="1"/>
</dbReference>
<dbReference type="GO" id="GO:0008236">
    <property type="term" value="F:serine-type peptidase activity"/>
    <property type="evidence" value="ECO:0007669"/>
    <property type="project" value="UniProtKB-KW"/>
</dbReference>
<dbReference type="FunFam" id="3.90.226.10:FF:000029">
    <property type="entry name" value="Peptidase, S41 family"/>
    <property type="match status" value="1"/>
</dbReference>
<dbReference type="SMART" id="SM00245">
    <property type="entry name" value="TSPc"/>
    <property type="match status" value="1"/>
</dbReference>
<sequence length="434" mass="46855">MALGLGQPPAAMSDVHVDNVIDSVLPEAPEQTLPVQQLLLFVNVFEQLKANYVDDVTDETMINNAIKGMLSGLDPHSEFYDAEAYKKVQETTTGSFAGLGVEVVSEDGLIRVISPMDGSPAKKAGIEAGDLIIKIDSTAVQSIDVAKAVDMLKGEPGTEVTLTVIREKERAPLTFTVVRDIIKTESIKSELIDDAFGYVRLSQFQDRSAEEMRTAINELMQQARAKKSSLKGLVLDLRNNPGGVLDQAVGISDLFIESGLVVYTQGKSPETRIDFAATEGDILNGAPLIVLINGGSASASEIVAGALQDQKRAIIAGEKSFGKGSVQTVVNLMDGQGMKYTTALYYTPSGRSIQGEGIVPNIELLSLNVDSENNSNFIREENLAKHLNKNGDGDQTITTFAQSKKTREIAVVDNQLYEALNLLKSLIFMQENTQ</sequence>
<dbReference type="PANTHER" id="PTHR32060:SF30">
    <property type="entry name" value="CARBOXY-TERMINAL PROCESSING PROTEASE CTPA"/>
    <property type="match status" value="1"/>
</dbReference>
<feature type="domain" description="PDZ" evidence="7">
    <location>
        <begin position="85"/>
        <end position="153"/>
    </location>
</feature>
<dbReference type="NCBIfam" id="TIGR00225">
    <property type="entry name" value="prc"/>
    <property type="match status" value="1"/>
</dbReference>
<comment type="similarity">
    <text evidence="1 5">Belongs to the peptidase S41A family.</text>
</comment>
<dbReference type="GO" id="GO:0030288">
    <property type="term" value="C:outer membrane-bounded periplasmic space"/>
    <property type="evidence" value="ECO:0007669"/>
    <property type="project" value="TreeGrafter"/>
</dbReference>
<dbReference type="Pfam" id="PF22694">
    <property type="entry name" value="CtpB_N-like"/>
    <property type="match status" value="1"/>
</dbReference>
<feature type="coiled-coil region" evidence="6">
    <location>
        <begin position="209"/>
        <end position="240"/>
    </location>
</feature>
<evidence type="ECO:0000256" key="6">
    <source>
        <dbReference type="SAM" id="Coils"/>
    </source>
</evidence>
<dbReference type="GO" id="GO:0004175">
    <property type="term" value="F:endopeptidase activity"/>
    <property type="evidence" value="ECO:0007669"/>
    <property type="project" value="TreeGrafter"/>
</dbReference>
<dbReference type="SUPFAM" id="SSF52096">
    <property type="entry name" value="ClpP/crotonase"/>
    <property type="match status" value="1"/>
</dbReference>
<dbReference type="Proteomes" id="UP000680020">
    <property type="component" value="Unassembled WGS sequence"/>
</dbReference>
<dbReference type="EMBL" id="JAGIBU010000001">
    <property type="protein sequence ID" value="MBS7823840.1"/>
    <property type="molecule type" value="Genomic_DNA"/>
</dbReference>
<evidence type="ECO:0000256" key="2">
    <source>
        <dbReference type="ARBA" id="ARBA00022670"/>
    </source>
</evidence>
<accession>A0AB35BUG7</accession>
<dbReference type="InterPro" id="IPR036034">
    <property type="entry name" value="PDZ_sf"/>
</dbReference>
<evidence type="ECO:0000256" key="3">
    <source>
        <dbReference type="ARBA" id="ARBA00022801"/>
    </source>
</evidence>
<keyword evidence="2 5" id="KW-0645">Protease</keyword>
<dbReference type="InterPro" id="IPR029045">
    <property type="entry name" value="ClpP/crotonase-like_dom_sf"/>
</dbReference>
<dbReference type="Gene3D" id="3.90.226.10">
    <property type="entry name" value="2-enoyl-CoA Hydratase, Chain A, domain 1"/>
    <property type="match status" value="1"/>
</dbReference>
<proteinExistence type="inferred from homology"/>
<dbReference type="InterPro" id="IPR055210">
    <property type="entry name" value="CtpA/B_N"/>
</dbReference>
<comment type="caution">
    <text evidence="8">The sequence shown here is derived from an EMBL/GenBank/DDBJ whole genome shotgun (WGS) entry which is preliminary data.</text>
</comment>
<keyword evidence="4 5" id="KW-0720">Serine protease</keyword>
<dbReference type="InterPro" id="IPR001478">
    <property type="entry name" value="PDZ"/>
</dbReference>
<organism evidence="8 9">
    <name type="scientific">Wohlfahrtiimonas chitiniclastica</name>
    <dbReference type="NCBI Taxonomy" id="400946"/>
    <lineage>
        <taxon>Bacteria</taxon>
        <taxon>Pseudomonadati</taxon>
        <taxon>Pseudomonadota</taxon>
        <taxon>Gammaproteobacteria</taxon>
        <taxon>Cardiobacteriales</taxon>
        <taxon>Ignatzschineriaceae</taxon>
        <taxon>Wohlfahrtiimonas</taxon>
    </lineage>
</organism>
<dbReference type="InterPro" id="IPR041489">
    <property type="entry name" value="PDZ_6"/>
</dbReference>
<dbReference type="Pfam" id="PF17820">
    <property type="entry name" value="PDZ_6"/>
    <property type="match status" value="1"/>
</dbReference>
<gene>
    <name evidence="8" type="ORF">J7561_01325</name>
</gene>
<dbReference type="GO" id="GO:0007165">
    <property type="term" value="P:signal transduction"/>
    <property type="evidence" value="ECO:0007669"/>
    <property type="project" value="TreeGrafter"/>
</dbReference>
<keyword evidence="3 5" id="KW-0378">Hydrolase</keyword>